<accession>A0A0A8YJC0</accession>
<reference evidence="1" key="2">
    <citation type="journal article" date="2015" name="Data Brief">
        <title>Shoot transcriptome of the giant reed, Arundo donax.</title>
        <authorList>
            <person name="Barrero R.A."/>
            <person name="Guerrero F.D."/>
            <person name="Moolhuijzen P."/>
            <person name="Goolsby J.A."/>
            <person name="Tidwell J."/>
            <person name="Bellgard S.E."/>
            <person name="Bellgard M.I."/>
        </authorList>
    </citation>
    <scope>NUCLEOTIDE SEQUENCE</scope>
    <source>
        <tissue evidence="1">Shoot tissue taken approximately 20 cm above the soil surface</tissue>
    </source>
</reference>
<protein>
    <submittedName>
        <fullName evidence="1">Uncharacterized protein</fullName>
    </submittedName>
</protein>
<organism evidence="1">
    <name type="scientific">Arundo donax</name>
    <name type="common">Giant reed</name>
    <name type="synonym">Donax arundinaceus</name>
    <dbReference type="NCBI Taxonomy" id="35708"/>
    <lineage>
        <taxon>Eukaryota</taxon>
        <taxon>Viridiplantae</taxon>
        <taxon>Streptophyta</taxon>
        <taxon>Embryophyta</taxon>
        <taxon>Tracheophyta</taxon>
        <taxon>Spermatophyta</taxon>
        <taxon>Magnoliopsida</taxon>
        <taxon>Liliopsida</taxon>
        <taxon>Poales</taxon>
        <taxon>Poaceae</taxon>
        <taxon>PACMAD clade</taxon>
        <taxon>Arundinoideae</taxon>
        <taxon>Arundineae</taxon>
        <taxon>Arundo</taxon>
    </lineage>
</organism>
<proteinExistence type="predicted"/>
<dbReference type="EMBL" id="GBRH01271754">
    <property type="protein sequence ID" value="JAD26141.1"/>
    <property type="molecule type" value="Transcribed_RNA"/>
</dbReference>
<dbReference type="AlphaFoldDB" id="A0A0A8YJC0"/>
<name>A0A0A8YJC0_ARUDO</name>
<sequence length="23" mass="2673">MDCTKCGCSLDRLRIFGAMNYKF</sequence>
<evidence type="ECO:0000313" key="1">
    <source>
        <dbReference type="EMBL" id="JAD26141.1"/>
    </source>
</evidence>
<reference evidence="1" key="1">
    <citation type="submission" date="2014-09" db="EMBL/GenBank/DDBJ databases">
        <authorList>
            <person name="Magalhaes I.L.F."/>
            <person name="Oliveira U."/>
            <person name="Santos F.R."/>
            <person name="Vidigal T.H.D.A."/>
            <person name="Brescovit A.D."/>
            <person name="Santos A.J."/>
        </authorList>
    </citation>
    <scope>NUCLEOTIDE SEQUENCE</scope>
    <source>
        <tissue evidence="1">Shoot tissue taken approximately 20 cm above the soil surface</tissue>
    </source>
</reference>